<dbReference type="AlphaFoldDB" id="A0A7Z0VJM2"/>
<organism evidence="1 2">
    <name type="scientific">Candidatus Thiodiazotropha endolucinida</name>
    <dbReference type="NCBI Taxonomy" id="1655433"/>
    <lineage>
        <taxon>Bacteria</taxon>
        <taxon>Pseudomonadati</taxon>
        <taxon>Pseudomonadota</taxon>
        <taxon>Gammaproteobacteria</taxon>
        <taxon>Chromatiales</taxon>
        <taxon>Sedimenticolaceae</taxon>
        <taxon>Candidatus Thiodiazotropha</taxon>
    </lineage>
</organism>
<sequence length="438" mass="48168">MWNNEIEQMMDAVTCPCCGLSCDDLKIEMSDGQLKSIQNGCHLARAFYDTAFHHTDQDPMIDGRATTLEEALDYGTELLRQARSPLFAGLATDVNGMRGILALADRCGATLDHLNGDAMFRNLRVVQDNGWFTTTFTEVRNRADLILLVGSQCIDRFPRLVERVLHPEESLFVETNQRRIILLGPWQQDDIPTELAQLNPTVIATDIESLSDAAGLLRGLVADRPVDSDRLGDDLGNSLTALAEQLKAAKYSVISWSAAELTMAHAELVVQSLVDLVKALNAKTRSAALPLAGTQADITANQVCTWQLGYPLRTRLQRGYPEHDPSLFRWQDLLTSGESDLLLWVSSFSSLATPPPTKTPTIVLGHAGMMFEQQPSLYIPVGVPGIDHRGHWYRSDGVCSLPLGKLRDIGLPAVSLIVNQLNERLLPFADEPESAPAC</sequence>
<comment type="caution">
    <text evidence="1">The sequence shown here is derived from an EMBL/GenBank/DDBJ whole genome shotgun (WGS) entry which is preliminary data.</text>
</comment>
<dbReference type="OrthoDB" id="240576at2"/>
<evidence type="ECO:0000313" key="2">
    <source>
        <dbReference type="Proteomes" id="UP000094769"/>
    </source>
</evidence>
<keyword evidence="1" id="KW-0378">Hydrolase</keyword>
<dbReference type="Proteomes" id="UP000094769">
    <property type="component" value="Unassembled WGS sequence"/>
</dbReference>
<accession>A0A7Z0VJM2</accession>
<dbReference type="RefSeq" id="WP_069127097.1">
    <property type="nucleotide sequence ID" value="NZ_MARB01000022.1"/>
</dbReference>
<keyword evidence="2" id="KW-1185">Reference proteome</keyword>
<evidence type="ECO:0000313" key="1">
    <source>
        <dbReference type="EMBL" id="ODJ86431.1"/>
    </source>
</evidence>
<dbReference type="GO" id="GO:0016787">
    <property type="term" value="F:hydrolase activity"/>
    <property type="evidence" value="ECO:0007669"/>
    <property type="project" value="UniProtKB-KW"/>
</dbReference>
<protein>
    <submittedName>
        <fullName evidence="1">Formyltransferase/hydrolase complex Fhc subunit B</fullName>
    </submittedName>
</protein>
<proteinExistence type="predicted"/>
<gene>
    <name evidence="1" type="primary">fhcB</name>
    <name evidence="1" type="ORF">CODIS_33500</name>
</gene>
<name>A0A7Z0VJM2_9GAMM</name>
<dbReference type="GO" id="GO:0016740">
    <property type="term" value="F:transferase activity"/>
    <property type="evidence" value="ECO:0007669"/>
    <property type="project" value="UniProtKB-KW"/>
</dbReference>
<keyword evidence="1" id="KW-0808">Transferase</keyword>
<dbReference type="EMBL" id="MARB01000022">
    <property type="protein sequence ID" value="ODJ86431.1"/>
    <property type="molecule type" value="Genomic_DNA"/>
</dbReference>
<reference evidence="1 2" key="1">
    <citation type="submission" date="2016-06" db="EMBL/GenBank/DDBJ databases">
        <title>Genome sequence of endosymbiont of Candidatus Endolucinida thiodiazotropha.</title>
        <authorList>
            <person name="Poehlein A."/>
            <person name="Koenig S."/>
            <person name="Heiden S.E."/>
            <person name="Thuermer A."/>
            <person name="Voget S."/>
            <person name="Daniel R."/>
            <person name="Markert S."/>
            <person name="Gros O."/>
            <person name="Schweder T."/>
        </authorList>
    </citation>
    <scope>NUCLEOTIDE SEQUENCE [LARGE SCALE GENOMIC DNA]</scope>
    <source>
        <strain evidence="1 2">COS</strain>
    </source>
</reference>
<dbReference type="SUPFAM" id="SSF53706">
    <property type="entry name" value="Formate dehydrogenase/DMSO reductase, domains 1-3"/>
    <property type="match status" value="1"/>
</dbReference>